<gene>
    <name evidence="2" type="ORF">MEBOL_000947</name>
</gene>
<feature type="region of interest" description="Disordered" evidence="1">
    <location>
        <begin position="55"/>
        <end position="78"/>
    </location>
</feature>
<keyword evidence="3" id="KW-1185">Reference proteome</keyword>
<evidence type="ECO:0000313" key="3">
    <source>
        <dbReference type="Proteomes" id="UP000217289"/>
    </source>
</evidence>
<protein>
    <submittedName>
        <fullName evidence="2">Uncharacterized protein</fullName>
    </submittedName>
</protein>
<feature type="compositionally biased region" description="Acidic residues" evidence="1">
    <location>
        <begin position="56"/>
        <end position="72"/>
    </location>
</feature>
<sequence>MPRVEGKFIPEPRKGWVMSSEVSARSAVLRIEDTELKKALGHPEPVKSDLVVFDPSAEESGETDAVSEDAEAEPVPHH</sequence>
<dbReference type="EMBL" id="CP022163">
    <property type="protein sequence ID" value="ATB27504.1"/>
    <property type="molecule type" value="Genomic_DNA"/>
</dbReference>
<dbReference type="AlphaFoldDB" id="A0A250I6L9"/>
<organism evidence="2 3">
    <name type="scientific">Melittangium boletus DSM 14713</name>
    <dbReference type="NCBI Taxonomy" id="1294270"/>
    <lineage>
        <taxon>Bacteria</taxon>
        <taxon>Pseudomonadati</taxon>
        <taxon>Myxococcota</taxon>
        <taxon>Myxococcia</taxon>
        <taxon>Myxococcales</taxon>
        <taxon>Cystobacterineae</taxon>
        <taxon>Archangiaceae</taxon>
        <taxon>Melittangium</taxon>
    </lineage>
</organism>
<accession>A0A250I6L9</accession>
<proteinExistence type="predicted"/>
<dbReference type="KEGG" id="mbd:MEBOL_000947"/>
<name>A0A250I6L9_9BACT</name>
<evidence type="ECO:0000313" key="2">
    <source>
        <dbReference type="EMBL" id="ATB27504.1"/>
    </source>
</evidence>
<dbReference type="Proteomes" id="UP000217289">
    <property type="component" value="Chromosome"/>
</dbReference>
<evidence type="ECO:0000256" key="1">
    <source>
        <dbReference type="SAM" id="MobiDB-lite"/>
    </source>
</evidence>
<reference evidence="2 3" key="1">
    <citation type="submission" date="2017-06" db="EMBL/GenBank/DDBJ databases">
        <authorList>
            <person name="Kim H.J."/>
            <person name="Triplett B.A."/>
        </authorList>
    </citation>
    <scope>NUCLEOTIDE SEQUENCE [LARGE SCALE GENOMIC DNA]</scope>
    <source>
        <strain evidence="2 3">DSM 14713</strain>
    </source>
</reference>